<gene>
    <name evidence="2" type="ORF">RFI_09173</name>
</gene>
<organism evidence="2 3">
    <name type="scientific">Reticulomyxa filosa</name>
    <dbReference type="NCBI Taxonomy" id="46433"/>
    <lineage>
        <taxon>Eukaryota</taxon>
        <taxon>Sar</taxon>
        <taxon>Rhizaria</taxon>
        <taxon>Retaria</taxon>
        <taxon>Foraminifera</taxon>
        <taxon>Monothalamids</taxon>
        <taxon>Reticulomyxidae</taxon>
        <taxon>Reticulomyxa</taxon>
    </lineage>
</organism>
<dbReference type="Proteomes" id="UP000023152">
    <property type="component" value="Unassembled WGS sequence"/>
</dbReference>
<reference evidence="2 3" key="1">
    <citation type="journal article" date="2013" name="Curr. Biol.">
        <title>The Genome of the Foraminiferan Reticulomyxa filosa.</title>
        <authorList>
            <person name="Glockner G."/>
            <person name="Hulsmann N."/>
            <person name="Schleicher M."/>
            <person name="Noegel A.A."/>
            <person name="Eichinger L."/>
            <person name="Gallinger C."/>
            <person name="Pawlowski J."/>
            <person name="Sierra R."/>
            <person name="Euteneuer U."/>
            <person name="Pillet L."/>
            <person name="Moustafa A."/>
            <person name="Platzer M."/>
            <person name="Groth M."/>
            <person name="Szafranski K."/>
            <person name="Schliwa M."/>
        </authorList>
    </citation>
    <scope>NUCLEOTIDE SEQUENCE [LARGE SCALE GENOMIC DNA]</scope>
</reference>
<feature type="compositionally biased region" description="Low complexity" evidence="1">
    <location>
        <begin position="50"/>
        <end position="64"/>
    </location>
</feature>
<comment type="caution">
    <text evidence="2">The sequence shown here is derived from an EMBL/GenBank/DDBJ whole genome shotgun (WGS) entry which is preliminary data.</text>
</comment>
<evidence type="ECO:0000313" key="3">
    <source>
        <dbReference type="Proteomes" id="UP000023152"/>
    </source>
</evidence>
<feature type="region of interest" description="Disordered" evidence="1">
    <location>
        <begin position="27"/>
        <end position="64"/>
    </location>
</feature>
<accession>X6NPM8</accession>
<dbReference type="EMBL" id="ASPP01006947">
    <property type="protein sequence ID" value="ETO27951.1"/>
    <property type="molecule type" value="Genomic_DNA"/>
</dbReference>
<sequence length="230" mass="26801">MECLMQTEEEMKNDHRFFGKVRVIEEKERKHNRKKLAFSSSDRREKYESKTPVPSAKSSTSKSNSPMVEKLCHWLSNLKAIAFIHNNIAMSIDFCIDIVRNCFINEFTQEANLPFPDPESLGVTNNKKCLDTGAETSNTEITYFDIQALQIFSSYSIVHLKSIHKLLRHVKFLGLDYDCGDMSALREFQHVLLNECQLIHLSITGKSLQETNRKKERDENTHYLFSFFFF</sequence>
<proteinExistence type="predicted"/>
<dbReference type="AlphaFoldDB" id="X6NPM8"/>
<name>X6NPM8_RETFI</name>
<protein>
    <submittedName>
        <fullName evidence="2">Uncharacterized protein</fullName>
    </submittedName>
</protein>
<evidence type="ECO:0000256" key="1">
    <source>
        <dbReference type="SAM" id="MobiDB-lite"/>
    </source>
</evidence>
<keyword evidence="3" id="KW-1185">Reference proteome</keyword>
<evidence type="ECO:0000313" key="2">
    <source>
        <dbReference type="EMBL" id="ETO27951.1"/>
    </source>
</evidence>